<proteinExistence type="predicted"/>
<name>A0ABS1J6P6_9BACL</name>
<keyword evidence="2" id="KW-0057">Aromatic amino acid biosynthesis</keyword>
<keyword evidence="2 6" id="KW-0456">Lyase</keyword>
<dbReference type="CDD" id="cd01743">
    <property type="entry name" value="GATase1_Anthranilate_Synthase"/>
    <property type="match status" value="1"/>
</dbReference>
<dbReference type="InterPro" id="IPR019999">
    <property type="entry name" value="Anth_synth_I-like"/>
</dbReference>
<dbReference type="InterPro" id="IPR017926">
    <property type="entry name" value="GATASE"/>
</dbReference>
<evidence type="ECO:0000256" key="1">
    <source>
        <dbReference type="ARBA" id="ARBA00022962"/>
    </source>
</evidence>
<dbReference type="NCBIfam" id="NF010081">
    <property type="entry name" value="PRK13566.1"/>
    <property type="match status" value="1"/>
</dbReference>
<dbReference type="PRINTS" id="PR00096">
    <property type="entry name" value="GATASE"/>
</dbReference>
<feature type="domain" description="Glutamine amidotransferase" evidence="3">
    <location>
        <begin position="537"/>
        <end position="714"/>
    </location>
</feature>
<accession>A0ABS1J6P6</accession>
<keyword evidence="2" id="KW-0822">Tryptophan biosynthesis</keyword>
<evidence type="ECO:0000256" key="2">
    <source>
        <dbReference type="PIRNR" id="PIRNR036934"/>
    </source>
</evidence>
<dbReference type="NCBIfam" id="TIGR01815">
    <property type="entry name" value="TrpE-clade3"/>
    <property type="match status" value="1"/>
</dbReference>
<dbReference type="SUPFAM" id="SSF52317">
    <property type="entry name" value="Class I glutamine amidotransferase-like"/>
    <property type="match status" value="1"/>
</dbReference>
<evidence type="ECO:0000313" key="7">
    <source>
        <dbReference type="Proteomes" id="UP000602284"/>
    </source>
</evidence>
<dbReference type="InterPro" id="IPR029062">
    <property type="entry name" value="Class_I_gatase-like"/>
</dbReference>
<dbReference type="Gene3D" id="3.60.120.10">
    <property type="entry name" value="Anthranilate synthase"/>
    <property type="match status" value="1"/>
</dbReference>
<evidence type="ECO:0000259" key="3">
    <source>
        <dbReference type="Pfam" id="PF00117"/>
    </source>
</evidence>
<sequence>MSMLSNLRLDPESKTYHTRTGITITRSLEQVEVQGAVEHILQGIDSRRGALFSSSYEYPGRYSRWDTGFLNPAMEVRASATGRSFTLTALNSRGEVLMGLVADFMDAHPDISLSERTSTSTQGTIVRPQGFFYEEQRSRQASVFTVIRAFQELFSSAEDSFLGLYGAFGYDLIYQLEPMAVKQKREAAQSDLVLFLPDELTVVDHQMGLAYRLQYEFEVNGRSTQGLPREGRDTERSFPNELVPEYVPGRYADIVRGAMDHFRRGDLFEVVPTQSLFERCEVRPSEVFTKLKQINPSPYGFIINLGDEYLVGSSPEMYVRVEGDRVETCPISGTIKRGADALEDADRIRDLLNSRKDESELTMCTDVDRNDKSRICVPGSVKVIGRRQTEMYSHLIHTVDHVEGRLAPQYDALDAFITHMWAVTITGAPKPAAARWIEQNEHAPRLWYGGAVGYLNFNGNLNTGLTLRTIRIKDDVAEIRVGATVLYDSIPEDEEAETLTKAAALVQAIRSVRNQHQPQKLTGRPPYRPGAGKRVLFVDHEDSFVHTLANYFRQTGAEVVTLRSPFARQALAEGRESFDLVLLSPGPGRPEEFKLSETIALCMEREVPIFGVCLGLQGIVEHFGGSLGQLPVPRHGKPAQVKLVGEQNEENGMFRGLPEAFTVGLYHSLYADDLPETLRVTAVTDDGIVMGVEHRDLPISAVQFHPESIMSARNELGLRMIENVLARLQHQPVRNK</sequence>
<dbReference type="EMBL" id="JAEQNB010000001">
    <property type="protein sequence ID" value="MBL0385875.1"/>
    <property type="molecule type" value="Genomic_DNA"/>
</dbReference>
<reference evidence="6 7" key="1">
    <citation type="submission" date="2021-01" db="EMBL/GenBank/DDBJ databases">
        <title>Tumebacillus sp. strain ITR2 16S ribosomal RNA gene Genome sequencing and assembly.</title>
        <authorList>
            <person name="Kang M."/>
        </authorList>
    </citation>
    <scope>NUCLEOTIDE SEQUENCE [LARGE SCALE GENOMIC DNA]</scope>
    <source>
        <strain evidence="6 7">ITR2</strain>
    </source>
</reference>
<dbReference type="InterPro" id="IPR005801">
    <property type="entry name" value="ADC_synthase"/>
</dbReference>
<comment type="pathway">
    <text evidence="2">Amino-acid biosynthesis; L-tryptophan biosynthesis; L-tryptophan from chorismate: step 1/5.</text>
</comment>
<evidence type="ECO:0000313" key="6">
    <source>
        <dbReference type="EMBL" id="MBL0385875.1"/>
    </source>
</evidence>
<dbReference type="PIRSF" id="PIRSF036934">
    <property type="entry name" value="TrpE-G"/>
    <property type="match status" value="1"/>
</dbReference>
<dbReference type="PRINTS" id="PR00097">
    <property type="entry name" value="ANTSNTHASEII"/>
</dbReference>
<dbReference type="SUPFAM" id="SSF56322">
    <property type="entry name" value="ADC synthase"/>
    <property type="match status" value="1"/>
</dbReference>
<keyword evidence="1" id="KW-0315">Glutamine amidotransferase</keyword>
<feature type="domain" description="Chorismate-utilising enzyme C-terminal" evidence="4">
    <location>
        <begin position="250"/>
        <end position="501"/>
    </location>
</feature>
<dbReference type="RefSeq" id="WP_201631433.1">
    <property type="nucleotide sequence ID" value="NZ_JAEQNB010000001.1"/>
</dbReference>
<keyword evidence="2" id="KW-0028">Amino-acid biosynthesis</keyword>
<dbReference type="InterPro" id="IPR010112">
    <property type="entry name" value="TrpE-G_bact"/>
</dbReference>
<dbReference type="InterPro" id="IPR006805">
    <property type="entry name" value="Anth_synth_I_N"/>
</dbReference>
<dbReference type="Pfam" id="PF00117">
    <property type="entry name" value="GATase"/>
    <property type="match status" value="1"/>
</dbReference>
<keyword evidence="7" id="KW-1185">Reference proteome</keyword>
<dbReference type="InterPro" id="IPR015890">
    <property type="entry name" value="Chorismate_C"/>
</dbReference>
<dbReference type="Pfam" id="PF04715">
    <property type="entry name" value="Anth_synt_I_N"/>
    <property type="match status" value="1"/>
</dbReference>
<gene>
    <name evidence="6" type="ORF">JJB07_04355</name>
</gene>
<dbReference type="Proteomes" id="UP000602284">
    <property type="component" value="Unassembled WGS sequence"/>
</dbReference>
<evidence type="ECO:0000259" key="4">
    <source>
        <dbReference type="Pfam" id="PF00425"/>
    </source>
</evidence>
<dbReference type="Gene3D" id="3.40.50.880">
    <property type="match status" value="1"/>
</dbReference>
<dbReference type="EC" id="4.1.3.27" evidence="2"/>
<feature type="domain" description="Anthranilate synthase component I N-terminal" evidence="5">
    <location>
        <begin position="114"/>
        <end position="207"/>
    </location>
</feature>
<protein>
    <recommendedName>
        <fullName evidence="2">Anthranilate synthase</fullName>
        <ecNumber evidence="2">4.1.3.27</ecNumber>
    </recommendedName>
</protein>
<evidence type="ECO:0000259" key="5">
    <source>
        <dbReference type="Pfam" id="PF04715"/>
    </source>
</evidence>
<dbReference type="PANTHER" id="PTHR11236">
    <property type="entry name" value="AMINOBENZOATE/ANTHRANILATE SYNTHASE"/>
    <property type="match status" value="1"/>
</dbReference>
<dbReference type="PROSITE" id="PS51273">
    <property type="entry name" value="GATASE_TYPE_1"/>
    <property type="match status" value="1"/>
</dbReference>
<dbReference type="PANTHER" id="PTHR11236:SF9">
    <property type="entry name" value="ANTHRANILATE SYNTHASE COMPONENT 1"/>
    <property type="match status" value="1"/>
</dbReference>
<comment type="catalytic activity">
    <reaction evidence="2">
        <text>chorismate + L-glutamine = anthranilate + pyruvate + L-glutamate + H(+)</text>
        <dbReference type="Rhea" id="RHEA:21732"/>
        <dbReference type="ChEBI" id="CHEBI:15361"/>
        <dbReference type="ChEBI" id="CHEBI:15378"/>
        <dbReference type="ChEBI" id="CHEBI:16567"/>
        <dbReference type="ChEBI" id="CHEBI:29748"/>
        <dbReference type="ChEBI" id="CHEBI:29985"/>
        <dbReference type="ChEBI" id="CHEBI:58359"/>
        <dbReference type="EC" id="4.1.3.27"/>
    </reaction>
</comment>
<comment type="caution">
    <text evidence="6">The sequence shown here is derived from an EMBL/GenBank/DDBJ whole genome shotgun (WGS) entry which is preliminary data.</text>
</comment>
<dbReference type="InterPro" id="IPR006221">
    <property type="entry name" value="TrpG/PapA_dom"/>
</dbReference>
<dbReference type="GO" id="GO:0004049">
    <property type="term" value="F:anthranilate synthase activity"/>
    <property type="evidence" value="ECO:0007669"/>
    <property type="project" value="UniProtKB-EC"/>
</dbReference>
<organism evidence="6 7">
    <name type="scientific">Tumebacillus amylolyticus</name>
    <dbReference type="NCBI Taxonomy" id="2801339"/>
    <lineage>
        <taxon>Bacteria</taxon>
        <taxon>Bacillati</taxon>
        <taxon>Bacillota</taxon>
        <taxon>Bacilli</taxon>
        <taxon>Bacillales</taxon>
        <taxon>Alicyclobacillaceae</taxon>
        <taxon>Tumebacillus</taxon>
    </lineage>
</organism>
<dbReference type="Pfam" id="PF00425">
    <property type="entry name" value="Chorismate_bind"/>
    <property type="match status" value="1"/>
</dbReference>